<evidence type="ECO:0000256" key="3">
    <source>
        <dbReference type="ARBA" id="ARBA00022771"/>
    </source>
</evidence>
<feature type="domain" description="C2H2-type" evidence="6">
    <location>
        <begin position="464"/>
        <end position="489"/>
    </location>
</feature>
<reference evidence="7" key="1">
    <citation type="journal article" date="2020" name="Stud. Mycol.">
        <title>101 Dothideomycetes genomes: a test case for predicting lifestyles and emergence of pathogens.</title>
        <authorList>
            <person name="Haridas S."/>
            <person name="Albert R."/>
            <person name="Binder M."/>
            <person name="Bloem J."/>
            <person name="Labutti K."/>
            <person name="Salamov A."/>
            <person name="Andreopoulos B."/>
            <person name="Baker S."/>
            <person name="Barry K."/>
            <person name="Bills G."/>
            <person name="Bluhm B."/>
            <person name="Cannon C."/>
            <person name="Castanera R."/>
            <person name="Culley D."/>
            <person name="Daum C."/>
            <person name="Ezra D."/>
            <person name="Gonzalez J."/>
            <person name="Henrissat B."/>
            <person name="Kuo A."/>
            <person name="Liang C."/>
            <person name="Lipzen A."/>
            <person name="Lutzoni F."/>
            <person name="Magnuson J."/>
            <person name="Mondo S."/>
            <person name="Nolan M."/>
            <person name="Ohm R."/>
            <person name="Pangilinan J."/>
            <person name="Park H.-J."/>
            <person name="Ramirez L."/>
            <person name="Alfaro M."/>
            <person name="Sun H."/>
            <person name="Tritt A."/>
            <person name="Yoshinaga Y."/>
            <person name="Zwiers L.-H."/>
            <person name="Turgeon B."/>
            <person name="Goodwin S."/>
            <person name="Spatafora J."/>
            <person name="Crous P."/>
            <person name="Grigoriev I."/>
        </authorList>
    </citation>
    <scope>NUCLEOTIDE SEQUENCE</scope>
    <source>
        <strain evidence="7">CBS 109.77</strain>
    </source>
</reference>
<dbReference type="InterPro" id="IPR050329">
    <property type="entry name" value="GLI_C2H2-zinc-finger"/>
</dbReference>
<sequence length="585" mass="63354">MSNYDSDDVFPQSPGLVPVKPRATPSPTPPPAVTHQIITIPSSAQNVSPPSSRRRKKPNRRKTRPSQSDFVLIRVMDPNRPDIAQQVGEQALNSDSGSEADDDDSDSDGGGGGGDDDEEMEERSQTTEPASDSAQTESTQHSTPPVDLHVLQETAQKALETNVHTAVLPTTTKFPPPFHRDSVVELDTQSPSTVTADTPASHTSHAEIQTSSIQLVTNGVGPKASANTSSHFVATSPNLTGERHGSFTNGRPHEDSLATSPNLRELTIPSSRGSPSQKLPALQNPHSPSRDGPAGSPNQERRLPSFRHLSELAETAINEQETSRANGYHHRQSISSIGQSPTSGARQLSISSPFPPLSASSPISANSDIQTRDPFLRSGQHLTLFSTRRPSQASDNGPYSGNLNSASTVDSYQSSDGLSPGSQVTYIESRGHRMSIDGALTSRTLPPLVGPNIQHIPPHTAGGFHCDYPNCNAPPFQTQYLLNSHANVHSQDRPHYCPVLSCPRGEGGKGFKRKNEMIRHGLVHASPGYVCPFCPDREHKYPRPDNLQRHVRVHHVDKDKDDPQLRDVLAQRPEGGSRGRRRRAS</sequence>
<feature type="region of interest" description="Disordered" evidence="5">
    <location>
        <begin position="321"/>
        <end position="370"/>
    </location>
</feature>
<evidence type="ECO:0000256" key="2">
    <source>
        <dbReference type="ARBA" id="ARBA00022737"/>
    </source>
</evidence>
<feature type="compositionally biased region" description="Low complexity" evidence="5">
    <location>
        <begin position="348"/>
        <end position="367"/>
    </location>
</feature>
<feature type="domain" description="C2H2-type" evidence="6">
    <location>
        <begin position="495"/>
        <end position="524"/>
    </location>
</feature>
<feature type="compositionally biased region" description="Polar residues" evidence="5">
    <location>
        <begin position="126"/>
        <end position="143"/>
    </location>
</feature>
<feature type="compositionally biased region" description="Polar residues" evidence="5">
    <location>
        <begin position="225"/>
        <end position="239"/>
    </location>
</feature>
<dbReference type="GO" id="GO:0045944">
    <property type="term" value="P:positive regulation of transcription by RNA polymerase II"/>
    <property type="evidence" value="ECO:0007669"/>
    <property type="project" value="UniProtKB-ARBA"/>
</dbReference>
<dbReference type="GO" id="GO:0000981">
    <property type="term" value="F:DNA-binding transcription factor activity, RNA polymerase II-specific"/>
    <property type="evidence" value="ECO:0007669"/>
    <property type="project" value="TreeGrafter"/>
</dbReference>
<feature type="compositionally biased region" description="Polar residues" evidence="5">
    <location>
        <begin position="257"/>
        <end position="277"/>
    </location>
</feature>
<dbReference type="InterPro" id="IPR036236">
    <property type="entry name" value="Znf_C2H2_sf"/>
</dbReference>
<feature type="compositionally biased region" description="Polar residues" evidence="5">
    <location>
        <begin position="333"/>
        <end position="346"/>
    </location>
</feature>
<dbReference type="SUPFAM" id="SSF57667">
    <property type="entry name" value="beta-beta-alpha zinc fingers"/>
    <property type="match status" value="1"/>
</dbReference>
<proteinExistence type="predicted"/>
<dbReference type="PANTHER" id="PTHR19818">
    <property type="entry name" value="ZINC FINGER PROTEIN ZIC AND GLI"/>
    <property type="match status" value="1"/>
</dbReference>
<keyword evidence="8" id="KW-1185">Reference proteome</keyword>
<organism evidence="7 8">
    <name type="scientific">Melanomma pulvis-pyrius CBS 109.77</name>
    <dbReference type="NCBI Taxonomy" id="1314802"/>
    <lineage>
        <taxon>Eukaryota</taxon>
        <taxon>Fungi</taxon>
        <taxon>Dikarya</taxon>
        <taxon>Ascomycota</taxon>
        <taxon>Pezizomycotina</taxon>
        <taxon>Dothideomycetes</taxon>
        <taxon>Pleosporomycetidae</taxon>
        <taxon>Pleosporales</taxon>
        <taxon>Melanommataceae</taxon>
        <taxon>Melanomma</taxon>
    </lineage>
</organism>
<feature type="region of interest" description="Disordered" evidence="5">
    <location>
        <begin position="1"/>
        <end position="157"/>
    </location>
</feature>
<feature type="region of interest" description="Disordered" evidence="5">
    <location>
        <begin position="555"/>
        <end position="585"/>
    </location>
</feature>
<feature type="compositionally biased region" description="Basic residues" evidence="5">
    <location>
        <begin position="52"/>
        <end position="64"/>
    </location>
</feature>
<dbReference type="InterPro" id="IPR013087">
    <property type="entry name" value="Znf_C2H2_type"/>
</dbReference>
<dbReference type="AlphaFoldDB" id="A0A6A6WWH2"/>
<evidence type="ECO:0000259" key="6">
    <source>
        <dbReference type="SMART" id="SM00355"/>
    </source>
</evidence>
<keyword evidence="3" id="KW-0863">Zinc-finger</keyword>
<dbReference type="OrthoDB" id="6077919at2759"/>
<evidence type="ECO:0000256" key="1">
    <source>
        <dbReference type="ARBA" id="ARBA00022723"/>
    </source>
</evidence>
<feature type="compositionally biased region" description="Polar residues" evidence="5">
    <location>
        <begin position="36"/>
        <end position="47"/>
    </location>
</feature>
<feature type="compositionally biased region" description="Basic and acidic residues" evidence="5">
    <location>
        <begin position="241"/>
        <end position="256"/>
    </location>
</feature>
<protein>
    <recommendedName>
        <fullName evidence="6">C2H2-type domain-containing protein</fullName>
    </recommendedName>
</protein>
<dbReference type="GO" id="GO:0005634">
    <property type="term" value="C:nucleus"/>
    <property type="evidence" value="ECO:0007669"/>
    <property type="project" value="UniProtKB-ARBA"/>
</dbReference>
<feature type="compositionally biased region" description="Acidic residues" evidence="5">
    <location>
        <begin position="98"/>
        <end position="107"/>
    </location>
</feature>
<dbReference type="GO" id="GO:0000978">
    <property type="term" value="F:RNA polymerase II cis-regulatory region sequence-specific DNA binding"/>
    <property type="evidence" value="ECO:0007669"/>
    <property type="project" value="TreeGrafter"/>
</dbReference>
<keyword evidence="1" id="KW-0479">Metal-binding</keyword>
<evidence type="ECO:0000256" key="4">
    <source>
        <dbReference type="ARBA" id="ARBA00022833"/>
    </source>
</evidence>
<dbReference type="Proteomes" id="UP000799757">
    <property type="component" value="Unassembled WGS sequence"/>
</dbReference>
<name>A0A6A6WWH2_9PLEO</name>
<keyword evidence="2" id="KW-0677">Repeat</keyword>
<dbReference type="SMART" id="SM00355">
    <property type="entry name" value="ZnF_C2H2"/>
    <property type="match status" value="3"/>
</dbReference>
<dbReference type="GO" id="GO:0008270">
    <property type="term" value="F:zinc ion binding"/>
    <property type="evidence" value="ECO:0007669"/>
    <property type="project" value="UniProtKB-KW"/>
</dbReference>
<feature type="region of interest" description="Disordered" evidence="5">
    <location>
        <begin position="221"/>
        <end position="303"/>
    </location>
</feature>
<feature type="region of interest" description="Disordered" evidence="5">
    <location>
        <begin position="387"/>
        <end position="423"/>
    </location>
</feature>
<evidence type="ECO:0000256" key="5">
    <source>
        <dbReference type="SAM" id="MobiDB-lite"/>
    </source>
</evidence>
<evidence type="ECO:0000313" key="7">
    <source>
        <dbReference type="EMBL" id="KAF2788570.1"/>
    </source>
</evidence>
<accession>A0A6A6WWH2</accession>
<keyword evidence="4" id="KW-0862">Zinc</keyword>
<feature type="compositionally biased region" description="Basic and acidic residues" evidence="5">
    <location>
        <begin position="555"/>
        <end position="565"/>
    </location>
</feature>
<gene>
    <name evidence="7" type="ORF">K505DRAFT_106325</name>
</gene>
<dbReference type="Gene3D" id="3.30.160.60">
    <property type="entry name" value="Classic Zinc Finger"/>
    <property type="match status" value="1"/>
</dbReference>
<dbReference type="EMBL" id="MU002205">
    <property type="protein sequence ID" value="KAF2788570.1"/>
    <property type="molecule type" value="Genomic_DNA"/>
</dbReference>
<evidence type="ECO:0000313" key="8">
    <source>
        <dbReference type="Proteomes" id="UP000799757"/>
    </source>
</evidence>
<feature type="domain" description="C2H2-type" evidence="6">
    <location>
        <begin position="529"/>
        <end position="554"/>
    </location>
</feature>
<dbReference type="PANTHER" id="PTHR19818:SF139">
    <property type="entry name" value="PAIR-RULE PROTEIN ODD-PAIRED"/>
    <property type="match status" value="1"/>
</dbReference>